<evidence type="ECO:0000256" key="3">
    <source>
        <dbReference type="ARBA" id="ARBA00023004"/>
    </source>
</evidence>
<feature type="region of interest" description="Disordered" evidence="5">
    <location>
        <begin position="457"/>
        <end position="494"/>
    </location>
</feature>
<dbReference type="InterPro" id="IPR009056">
    <property type="entry name" value="Cyt_c-like_dom"/>
</dbReference>
<keyword evidence="8" id="KW-1185">Reference proteome</keyword>
<evidence type="ECO:0000259" key="6">
    <source>
        <dbReference type="PROSITE" id="PS51007"/>
    </source>
</evidence>
<feature type="domain" description="Cytochrome c" evidence="6">
    <location>
        <begin position="97"/>
        <end position="191"/>
    </location>
</feature>
<evidence type="ECO:0000256" key="5">
    <source>
        <dbReference type="SAM" id="MobiDB-lite"/>
    </source>
</evidence>
<dbReference type="InterPro" id="IPR036909">
    <property type="entry name" value="Cyt_c-like_dom_sf"/>
</dbReference>
<sequence length="494" mass="54692">MRKIVSVIAVAAVPFLSMVTGCGRGTQEYKAEFEPNLVHAMKYQIKNDVPMDEALEDTTWIIDGMFGTPDEPTLPAVLEHEDFEGLVEMERLKKAAGPDGEGRGLYRKHCVSCHGITGNGRGENSAILDPYPRDYRMGLFKWKSTKRGAKPTRDDLFRVIYDGIDGTAMKKIPELTEEDTEALIDYVIYLSMRGELERTLIDESVFELDFEAGDRIVNRQLGERLKVEREAIEKKIADWEAAKEEAGDDVSSGDEEKTDPTEELAEQLELYDESMEFADELAEDIAFSWLEAEDDIVDVPAPPEEIPVPDSFTEFLEMQNGDQADALAASVQRGRDVFTGKIAGCNKCHGNSGKGDGQNKDYDDWTKDWTSRAGLKPEDLEALIPLMARGAMPPKNALPRNFTEGVFRGGSGRDDLYRRITQGIDGSPMPAASTFVPGEYEKEDIWNLINFIRSLQEAPNEPTVSEPSATDSPDAGAEQAANTPQADVSEVAEA</sequence>
<dbReference type="Gene3D" id="1.10.760.10">
    <property type="entry name" value="Cytochrome c-like domain"/>
    <property type="match status" value="2"/>
</dbReference>
<feature type="compositionally biased region" description="Polar residues" evidence="5">
    <location>
        <begin position="462"/>
        <end position="471"/>
    </location>
</feature>
<dbReference type="RefSeq" id="WP_149494798.1">
    <property type="nucleotide sequence ID" value="NZ_JASZZN010000014.1"/>
</dbReference>
<gene>
    <name evidence="7" type="ORF">QTN89_18585</name>
</gene>
<keyword evidence="1 4" id="KW-0349">Heme</keyword>
<accession>A0ABT7PLX1</accession>
<proteinExistence type="predicted"/>
<evidence type="ECO:0000313" key="8">
    <source>
        <dbReference type="Proteomes" id="UP001239462"/>
    </source>
</evidence>
<dbReference type="PANTHER" id="PTHR33751:SF1">
    <property type="entry name" value="CBB3-TYPE CYTOCHROME C OXIDASE SUBUNIT FIXP"/>
    <property type="match status" value="1"/>
</dbReference>
<organism evidence="7 8">
    <name type="scientific">Roseiconus lacunae</name>
    <dbReference type="NCBI Taxonomy" id="2605694"/>
    <lineage>
        <taxon>Bacteria</taxon>
        <taxon>Pseudomonadati</taxon>
        <taxon>Planctomycetota</taxon>
        <taxon>Planctomycetia</taxon>
        <taxon>Pirellulales</taxon>
        <taxon>Pirellulaceae</taxon>
        <taxon>Roseiconus</taxon>
    </lineage>
</organism>
<name>A0ABT7PLX1_9BACT</name>
<dbReference type="PROSITE" id="PS51007">
    <property type="entry name" value="CYTC"/>
    <property type="match status" value="2"/>
</dbReference>
<evidence type="ECO:0000256" key="4">
    <source>
        <dbReference type="PROSITE-ProRule" id="PRU00433"/>
    </source>
</evidence>
<keyword evidence="2 4" id="KW-0479">Metal-binding</keyword>
<dbReference type="Proteomes" id="UP001239462">
    <property type="component" value="Unassembled WGS sequence"/>
</dbReference>
<evidence type="ECO:0000256" key="2">
    <source>
        <dbReference type="ARBA" id="ARBA00022723"/>
    </source>
</evidence>
<evidence type="ECO:0000256" key="1">
    <source>
        <dbReference type="ARBA" id="ARBA00022617"/>
    </source>
</evidence>
<feature type="region of interest" description="Disordered" evidence="5">
    <location>
        <begin position="242"/>
        <end position="261"/>
    </location>
</feature>
<keyword evidence="3 4" id="KW-0408">Iron</keyword>
<dbReference type="PANTHER" id="PTHR33751">
    <property type="entry name" value="CBB3-TYPE CYTOCHROME C OXIDASE SUBUNIT FIXP"/>
    <property type="match status" value="1"/>
</dbReference>
<comment type="caution">
    <text evidence="7">The sequence shown here is derived from an EMBL/GenBank/DDBJ whole genome shotgun (WGS) entry which is preliminary data.</text>
</comment>
<dbReference type="Pfam" id="PF00034">
    <property type="entry name" value="Cytochrom_C"/>
    <property type="match status" value="1"/>
</dbReference>
<reference evidence="7 8" key="1">
    <citation type="submission" date="2023-06" db="EMBL/GenBank/DDBJ databases">
        <title>Roseiconus lacunae JC819 isolated from Gulf of Mannar region, Tamil Nadu.</title>
        <authorList>
            <person name="Pk S."/>
            <person name="Ch S."/>
            <person name="Ch V.R."/>
        </authorList>
    </citation>
    <scope>NUCLEOTIDE SEQUENCE [LARGE SCALE GENOMIC DNA]</scope>
    <source>
        <strain evidence="7 8">JC819</strain>
    </source>
</reference>
<dbReference type="PROSITE" id="PS51257">
    <property type="entry name" value="PROKAR_LIPOPROTEIN"/>
    <property type="match status" value="1"/>
</dbReference>
<dbReference type="EMBL" id="JASZZN010000014">
    <property type="protein sequence ID" value="MDM4017463.1"/>
    <property type="molecule type" value="Genomic_DNA"/>
</dbReference>
<evidence type="ECO:0000313" key="7">
    <source>
        <dbReference type="EMBL" id="MDM4017463.1"/>
    </source>
</evidence>
<feature type="domain" description="Cytochrome c" evidence="6">
    <location>
        <begin position="329"/>
        <end position="456"/>
    </location>
</feature>
<protein>
    <submittedName>
        <fullName evidence="7">C-type cytochrome</fullName>
    </submittedName>
</protein>
<dbReference type="Pfam" id="PF13442">
    <property type="entry name" value="Cytochrome_CBB3"/>
    <property type="match status" value="1"/>
</dbReference>
<dbReference type="SUPFAM" id="SSF46626">
    <property type="entry name" value="Cytochrome c"/>
    <property type="match status" value="2"/>
</dbReference>
<dbReference type="InterPro" id="IPR050597">
    <property type="entry name" value="Cytochrome_c_Oxidase_Subunit"/>
</dbReference>